<gene>
    <name evidence="2" type="ORF">S7711_09677</name>
</gene>
<organism evidence="2 3">
    <name type="scientific">Stachybotrys chartarum (strain CBS 109288 / IBT 7711)</name>
    <name type="common">Toxic black mold</name>
    <name type="synonym">Stilbospora chartarum</name>
    <dbReference type="NCBI Taxonomy" id="1280523"/>
    <lineage>
        <taxon>Eukaryota</taxon>
        <taxon>Fungi</taxon>
        <taxon>Dikarya</taxon>
        <taxon>Ascomycota</taxon>
        <taxon>Pezizomycotina</taxon>
        <taxon>Sordariomycetes</taxon>
        <taxon>Hypocreomycetidae</taxon>
        <taxon>Hypocreales</taxon>
        <taxon>Stachybotryaceae</taxon>
        <taxon>Stachybotrys</taxon>
    </lineage>
</organism>
<dbReference type="PANTHER" id="PTHR31723:SF10">
    <property type="entry name" value="PATHOGEN-RELATED PROTEIN"/>
    <property type="match status" value="1"/>
</dbReference>
<dbReference type="OrthoDB" id="65445at2759"/>
<dbReference type="AlphaFoldDB" id="A0A084B7V7"/>
<evidence type="ECO:0000313" key="2">
    <source>
        <dbReference type="EMBL" id="KEY73636.1"/>
    </source>
</evidence>
<dbReference type="Proteomes" id="UP000028045">
    <property type="component" value="Unassembled WGS sequence"/>
</dbReference>
<dbReference type="InterPro" id="IPR053218">
    <property type="entry name" value="Pathogen-related_defense"/>
</dbReference>
<evidence type="ECO:0000256" key="1">
    <source>
        <dbReference type="SAM" id="MobiDB-lite"/>
    </source>
</evidence>
<dbReference type="InterPro" id="IPR032710">
    <property type="entry name" value="NTF2-like_dom_sf"/>
</dbReference>
<name>A0A084B7V7_STACB</name>
<feature type="region of interest" description="Disordered" evidence="1">
    <location>
        <begin position="1"/>
        <end position="34"/>
    </location>
</feature>
<dbReference type="PANTHER" id="PTHR31723">
    <property type="entry name" value="PATHOGENESIS-RELATED FAMILY PROTEIN"/>
    <property type="match status" value="1"/>
</dbReference>
<protein>
    <recommendedName>
        <fullName evidence="4">SnoaL-like domain-containing protein</fullName>
    </recommendedName>
</protein>
<evidence type="ECO:0000313" key="3">
    <source>
        <dbReference type="Proteomes" id="UP000028045"/>
    </source>
</evidence>
<dbReference type="SUPFAM" id="SSF54427">
    <property type="entry name" value="NTF2-like"/>
    <property type="match status" value="1"/>
</dbReference>
<dbReference type="Gene3D" id="3.10.450.50">
    <property type="match status" value="1"/>
</dbReference>
<evidence type="ECO:0008006" key="4">
    <source>
        <dbReference type="Google" id="ProtNLM"/>
    </source>
</evidence>
<sequence>MAQTTLDPAPAVTEAVAPPAEEPAAPGLPDYMTDPDAVLRDLDAEWRYGKPPDYSKTRQVFAETKRCSHEPGSLPDLVQNLVKNWEIEASFKVKLSDWRTVDPEVYSFAINGGPPQTAEHMLKVGTYNAIITASNQWYSPKHSDLASSHKTFKRMMPQFAWEVLEVYSGPPVVAFRWRHWGEMKGDYVALDDNGDKVMARSHGGPIDIQGVTVAHMSDKMQVTKLETWFDPVEMFRQISPDGVVKKESMESAAAAAGCPVFSQQASLPERPANGHGQEEVEKVIP</sequence>
<keyword evidence="3" id="KW-1185">Reference proteome</keyword>
<accession>A0A084B7V7</accession>
<dbReference type="EMBL" id="KL647796">
    <property type="protein sequence ID" value="KEY73636.1"/>
    <property type="molecule type" value="Genomic_DNA"/>
</dbReference>
<reference evidence="2 3" key="1">
    <citation type="journal article" date="2014" name="BMC Genomics">
        <title>Comparative genome sequencing reveals chemotype-specific gene clusters in the toxigenic black mold Stachybotrys.</title>
        <authorList>
            <person name="Semeiks J."/>
            <person name="Borek D."/>
            <person name="Otwinowski Z."/>
            <person name="Grishin N.V."/>
        </authorList>
    </citation>
    <scope>NUCLEOTIDE SEQUENCE [LARGE SCALE GENOMIC DNA]</scope>
    <source>
        <strain evidence="3">CBS 109288 / IBT 7711</strain>
    </source>
</reference>
<feature type="compositionally biased region" description="Basic and acidic residues" evidence="1">
    <location>
        <begin position="276"/>
        <end position="285"/>
    </location>
</feature>
<dbReference type="HOGENOM" id="CLU_066755_0_0_1"/>
<feature type="region of interest" description="Disordered" evidence="1">
    <location>
        <begin position="264"/>
        <end position="285"/>
    </location>
</feature>
<proteinExistence type="predicted"/>
<feature type="compositionally biased region" description="Low complexity" evidence="1">
    <location>
        <begin position="8"/>
        <end position="25"/>
    </location>
</feature>